<proteinExistence type="predicted"/>
<organism evidence="3 4">
    <name type="scientific">Pleurodeles waltl</name>
    <name type="common">Iberian ribbed newt</name>
    <dbReference type="NCBI Taxonomy" id="8319"/>
    <lineage>
        <taxon>Eukaryota</taxon>
        <taxon>Metazoa</taxon>
        <taxon>Chordata</taxon>
        <taxon>Craniata</taxon>
        <taxon>Vertebrata</taxon>
        <taxon>Euteleostomi</taxon>
        <taxon>Amphibia</taxon>
        <taxon>Batrachia</taxon>
        <taxon>Caudata</taxon>
        <taxon>Salamandroidea</taxon>
        <taxon>Salamandridae</taxon>
        <taxon>Pleurodelinae</taxon>
        <taxon>Pleurodeles</taxon>
    </lineage>
</organism>
<feature type="region of interest" description="Disordered" evidence="1">
    <location>
        <begin position="23"/>
        <end position="44"/>
    </location>
</feature>
<dbReference type="Proteomes" id="UP001066276">
    <property type="component" value="Chromosome 6"/>
</dbReference>
<keyword evidence="2" id="KW-0732">Signal</keyword>
<feature type="region of interest" description="Disordered" evidence="1">
    <location>
        <begin position="62"/>
        <end position="90"/>
    </location>
</feature>
<feature type="chain" id="PRO_5043854717" evidence="2">
    <location>
        <begin position="21"/>
        <end position="234"/>
    </location>
</feature>
<evidence type="ECO:0000256" key="2">
    <source>
        <dbReference type="SAM" id="SignalP"/>
    </source>
</evidence>
<evidence type="ECO:0000313" key="3">
    <source>
        <dbReference type="EMBL" id="KAJ1141111.1"/>
    </source>
</evidence>
<keyword evidence="4" id="KW-1185">Reference proteome</keyword>
<gene>
    <name evidence="3" type="ORF">NDU88_007446</name>
</gene>
<dbReference type="EMBL" id="JANPWB010000010">
    <property type="protein sequence ID" value="KAJ1141111.1"/>
    <property type="molecule type" value="Genomic_DNA"/>
</dbReference>
<reference evidence="3" key="1">
    <citation type="journal article" date="2022" name="bioRxiv">
        <title>Sequencing and chromosome-scale assembly of the giantPleurodeles waltlgenome.</title>
        <authorList>
            <person name="Brown T."/>
            <person name="Elewa A."/>
            <person name="Iarovenko S."/>
            <person name="Subramanian E."/>
            <person name="Araus A.J."/>
            <person name="Petzold A."/>
            <person name="Susuki M."/>
            <person name="Suzuki K.-i.T."/>
            <person name="Hayashi T."/>
            <person name="Toyoda A."/>
            <person name="Oliveira C."/>
            <person name="Osipova E."/>
            <person name="Leigh N.D."/>
            <person name="Simon A."/>
            <person name="Yun M.H."/>
        </authorList>
    </citation>
    <scope>NUCLEOTIDE SEQUENCE</scope>
    <source>
        <strain evidence="3">20211129_DDA</strain>
        <tissue evidence="3">Liver</tissue>
    </source>
</reference>
<sequence>MFVWLLLVSCILLKTRSACARSPGAREQALLPRRASAGKRKGSDPELSQLLKLVLAKLGNDDSDSNQAASDNEVNGASSSRPKRSHVAPCAAFPPVKGRAQVTHSSPTVVLTTEQFPMPESLVHSTGAAPEQRVGGGSVCATPGLGVADVLADIRKSLASLSASSTVPVVPTSPLPVIPASAALTLVPLTPHVPAQATQAQDPTSQALVEISRLLATIKVPGSGPPAYSSLESE</sequence>
<dbReference type="AlphaFoldDB" id="A0AAV7QKS6"/>
<evidence type="ECO:0000313" key="4">
    <source>
        <dbReference type="Proteomes" id="UP001066276"/>
    </source>
</evidence>
<name>A0AAV7QKS6_PLEWA</name>
<feature type="signal peptide" evidence="2">
    <location>
        <begin position="1"/>
        <end position="20"/>
    </location>
</feature>
<comment type="caution">
    <text evidence="3">The sequence shown here is derived from an EMBL/GenBank/DDBJ whole genome shotgun (WGS) entry which is preliminary data.</text>
</comment>
<evidence type="ECO:0000256" key="1">
    <source>
        <dbReference type="SAM" id="MobiDB-lite"/>
    </source>
</evidence>
<accession>A0AAV7QKS6</accession>
<protein>
    <submittedName>
        <fullName evidence="3">Uncharacterized protein</fullName>
    </submittedName>
</protein>